<keyword evidence="2" id="KW-1185">Reference proteome</keyword>
<evidence type="ECO:0008006" key="3">
    <source>
        <dbReference type="Google" id="ProtNLM"/>
    </source>
</evidence>
<reference evidence="1 2" key="1">
    <citation type="submission" date="2022-04" db="EMBL/GenBank/DDBJ databases">
        <title>Leucobacter sp. isolated from rhizosphere of garlic.</title>
        <authorList>
            <person name="Won M."/>
            <person name="Lee C.-M."/>
            <person name="Woen H.-Y."/>
            <person name="Kwon S.-W."/>
        </authorList>
    </citation>
    <scope>NUCLEOTIDE SEQUENCE [LARGE SCALE GENOMIC DNA]</scope>
    <source>
        <strain evidence="1 2">H21R-40</strain>
    </source>
</reference>
<dbReference type="RefSeq" id="WP_244728682.1">
    <property type="nucleotide sequence ID" value="NZ_CP095045.1"/>
</dbReference>
<protein>
    <recommendedName>
        <fullName evidence="3">Pentapeptide repeat-containing protein</fullName>
    </recommendedName>
</protein>
<dbReference type="EMBL" id="CP095045">
    <property type="protein sequence ID" value="UOQ57805.1"/>
    <property type="molecule type" value="Genomic_DNA"/>
</dbReference>
<dbReference type="SUPFAM" id="SSF141571">
    <property type="entry name" value="Pentapeptide repeat-like"/>
    <property type="match status" value="1"/>
</dbReference>
<sequence length="124" mass="14416">MDQARIVKGRHRFETDWTTTDEGLLDLRGVKSGRDGFQFRFITLSRADFRRARGRLKFFESELSDCLFDSVSLTGQPRFDRGFVRCSFRGASLKGLSKRHWHRWRATNDGLSYRATKITSPLVP</sequence>
<gene>
    <name evidence="1" type="ORF">MUN78_02920</name>
</gene>
<dbReference type="Proteomes" id="UP000831786">
    <property type="component" value="Chromosome"/>
</dbReference>
<accession>A0ABY4FNE9</accession>
<name>A0ABY4FNE9_9MICO</name>
<organism evidence="1 2">
    <name type="scientific">Leucobacter allii</name>
    <dbReference type="NCBI Taxonomy" id="2932247"/>
    <lineage>
        <taxon>Bacteria</taxon>
        <taxon>Bacillati</taxon>
        <taxon>Actinomycetota</taxon>
        <taxon>Actinomycetes</taxon>
        <taxon>Micrococcales</taxon>
        <taxon>Microbacteriaceae</taxon>
        <taxon>Leucobacter</taxon>
    </lineage>
</organism>
<evidence type="ECO:0000313" key="2">
    <source>
        <dbReference type="Proteomes" id="UP000831786"/>
    </source>
</evidence>
<evidence type="ECO:0000313" key="1">
    <source>
        <dbReference type="EMBL" id="UOQ57805.1"/>
    </source>
</evidence>
<proteinExistence type="predicted"/>